<evidence type="ECO:0000259" key="7">
    <source>
        <dbReference type="PROSITE" id="PS50206"/>
    </source>
</evidence>
<keyword evidence="4" id="KW-0274">FAD</keyword>
<organism evidence="8 9">
    <name type="scientific">Paenibacillus lutrae</name>
    <dbReference type="NCBI Taxonomy" id="2078573"/>
    <lineage>
        <taxon>Bacteria</taxon>
        <taxon>Bacillati</taxon>
        <taxon>Bacillota</taxon>
        <taxon>Bacilli</taxon>
        <taxon>Bacillales</taxon>
        <taxon>Paenibacillaceae</taxon>
        <taxon>Paenibacillus</taxon>
    </lineage>
</organism>
<keyword evidence="6" id="KW-0676">Redox-active center</keyword>
<dbReference type="InterPro" id="IPR004099">
    <property type="entry name" value="Pyr_nucl-diS_OxRdtase_dimer"/>
</dbReference>
<dbReference type="InterPro" id="IPR016156">
    <property type="entry name" value="FAD/NAD-linked_Rdtase_dimer_sf"/>
</dbReference>
<dbReference type="GO" id="GO:0016491">
    <property type="term" value="F:oxidoreductase activity"/>
    <property type="evidence" value="ECO:0007669"/>
    <property type="project" value="UniProtKB-KW"/>
</dbReference>
<dbReference type="CDD" id="cd01524">
    <property type="entry name" value="RHOD_Pyr_redox"/>
    <property type="match status" value="1"/>
</dbReference>
<evidence type="ECO:0000256" key="5">
    <source>
        <dbReference type="ARBA" id="ARBA00023002"/>
    </source>
</evidence>
<proteinExistence type="inferred from homology"/>
<keyword evidence="3" id="KW-0285">Flavoprotein</keyword>
<dbReference type="SUPFAM" id="SSF55424">
    <property type="entry name" value="FAD/NAD-linked reductases, dimerisation (C-terminal) domain"/>
    <property type="match status" value="1"/>
</dbReference>
<sequence>MSKKVIIIGGVAGGASAAARLRRLDETAEIIMLERGEHISFANCGLPYYIGGTIKERSKLLVQTPEMMKKRFNIDVRTRSEAVSVNTAARTVTVHSAEQGTYEETFDQLILSPGAKPIRPKIPGIGHPRITTLRSIPDTDRIKALVDEEQVRRVTVIGGGFIGVEMTEVLRERGLDVTLVEAAPHLLAPFDADMVTLAEKELEDHGVRLILGTSVEAFRAAEDGGLHVELSGREAIPADLVILSIGVVPETAFLKDTGIELGPRGHIRVDAHMRTTADGIYAVGDAVEVADFVSGSPVAIPLAGPANKQGRIAADHLCGMNSHYRGSQGTSILKVFGLTGASTGMNERALAKAGTPYHTVTVHPGSHAGYYPGASPITLKLIFDREGAILGAQAFGRGGTDKRIDVIAAVMRLKGTVYDLAELELAYAPPYSSAKDPVNMAGFVAVNALQGLSPVITAAQLAGEGLPEEALLIDVRTPGEFAKGCIPGAVNIPVDDLRGRLDELDRSREIVVYCQVGLRGYTASRILIQNGFSVLNLTGGYRSYEIAGYRPAGS</sequence>
<comment type="cofactor">
    <cofactor evidence="1">
        <name>FAD</name>
        <dbReference type="ChEBI" id="CHEBI:57692"/>
    </cofactor>
</comment>
<dbReference type="PROSITE" id="PS50206">
    <property type="entry name" value="RHODANESE_3"/>
    <property type="match status" value="1"/>
</dbReference>
<dbReference type="SUPFAM" id="SSF51905">
    <property type="entry name" value="FAD/NAD(P)-binding domain"/>
    <property type="match status" value="1"/>
</dbReference>
<dbReference type="InterPro" id="IPR036188">
    <property type="entry name" value="FAD/NAD-bd_sf"/>
</dbReference>
<evidence type="ECO:0000256" key="4">
    <source>
        <dbReference type="ARBA" id="ARBA00022827"/>
    </source>
</evidence>
<dbReference type="InterPro" id="IPR050260">
    <property type="entry name" value="FAD-bd_OxRdtase"/>
</dbReference>
<dbReference type="Pfam" id="PF02852">
    <property type="entry name" value="Pyr_redox_dim"/>
    <property type="match status" value="1"/>
</dbReference>
<evidence type="ECO:0000256" key="1">
    <source>
        <dbReference type="ARBA" id="ARBA00001974"/>
    </source>
</evidence>
<dbReference type="PANTHER" id="PTHR43429:SF1">
    <property type="entry name" value="NAD(P)H SULFUR OXIDOREDUCTASE (COA-DEPENDENT)"/>
    <property type="match status" value="1"/>
</dbReference>
<dbReference type="OrthoDB" id="9802028at2"/>
<dbReference type="SMART" id="SM00450">
    <property type="entry name" value="RHOD"/>
    <property type="match status" value="1"/>
</dbReference>
<dbReference type="PANTHER" id="PTHR43429">
    <property type="entry name" value="PYRIDINE NUCLEOTIDE-DISULFIDE OXIDOREDUCTASE DOMAIN-CONTAINING"/>
    <property type="match status" value="1"/>
</dbReference>
<dbReference type="PRINTS" id="PR00411">
    <property type="entry name" value="PNDRDTASEI"/>
</dbReference>
<dbReference type="InterPro" id="IPR036873">
    <property type="entry name" value="Rhodanese-like_dom_sf"/>
</dbReference>
<evidence type="ECO:0000313" key="9">
    <source>
        <dbReference type="Proteomes" id="UP000490800"/>
    </source>
</evidence>
<dbReference type="RefSeq" id="WP_157333251.1">
    <property type="nucleotide sequence ID" value="NZ_RHLK01000002.1"/>
</dbReference>
<keyword evidence="9" id="KW-1185">Reference proteome</keyword>
<feature type="domain" description="Rhodanese" evidence="7">
    <location>
        <begin position="466"/>
        <end position="553"/>
    </location>
</feature>
<gene>
    <name evidence="8" type="ORF">EDM21_04430</name>
</gene>
<dbReference type="Gene3D" id="3.50.50.60">
    <property type="entry name" value="FAD/NAD(P)-binding domain"/>
    <property type="match status" value="2"/>
</dbReference>
<dbReference type="EMBL" id="RHLK01000002">
    <property type="protein sequence ID" value="MVO98773.1"/>
    <property type="molecule type" value="Genomic_DNA"/>
</dbReference>
<dbReference type="SUPFAM" id="SSF52821">
    <property type="entry name" value="Rhodanese/Cell cycle control phosphatase"/>
    <property type="match status" value="1"/>
</dbReference>
<keyword evidence="5" id="KW-0560">Oxidoreductase</keyword>
<name>A0A7X3FFZ0_9BACL</name>
<evidence type="ECO:0000256" key="2">
    <source>
        <dbReference type="ARBA" id="ARBA00009130"/>
    </source>
</evidence>
<reference evidence="8 9" key="1">
    <citation type="journal article" date="2019" name="Microorganisms">
        <title>Paenibacillus lutrae sp. nov., A Chitinolytic Species Isolated from A River Otter in Castril Natural Park, Granada, Spain.</title>
        <authorList>
            <person name="Rodriguez M."/>
            <person name="Reina J.C."/>
            <person name="Bejar V."/>
            <person name="Llamas I."/>
        </authorList>
    </citation>
    <scope>NUCLEOTIDE SEQUENCE [LARGE SCALE GENOMIC DNA]</scope>
    <source>
        <strain evidence="8 9">N10</strain>
    </source>
</reference>
<comment type="similarity">
    <text evidence="2">Belongs to the class-III pyridine nucleotide-disulfide oxidoreductase family.</text>
</comment>
<evidence type="ECO:0000256" key="6">
    <source>
        <dbReference type="ARBA" id="ARBA00023284"/>
    </source>
</evidence>
<dbReference type="PRINTS" id="PR00368">
    <property type="entry name" value="FADPNR"/>
</dbReference>
<dbReference type="AlphaFoldDB" id="A0A7X3FFZ0"/>
<dbReference type="InterPro" id="IPR023753">
    <property type="entry name" value="FAD/NAD-binding_dom"/>
</dbReference>
<dbReference type="Proteomes" id="UP000490800">
    <property type="component" value="Unassembled WGS sequence"/>
</dbReference>
<evidence type="ECO:0000256" key="3">
    <source>
        <dbReference type="ARBA" id="ARBA00022630"/>
    </source>
</evidence>
<accession>A0A7X3FFZ0</accession>
<evidence type="ECO:0000313" key="8">
    <source>
        <dbReference type="EMBL" id="MVO98773.1"/>
    </source>
</evidence>
<protein>
    <submittedName>
        <fullName evidence="8">CoA-disulfide reductase</fullName>
    </submittedName>
</protein>
<dbReference type="Gene3D" id="3.40.250.10">
    <property type="entry name" value="Rhodanese-like domain"/>
    <property type="match status" value="1"/>
</dbReference>
<comment type="caution">
    <text evidence="8">The sequence shown here is derived from an EMBL/GenBank/DDBJ whole genome shotgun (WGS) entry which is preliminary data.</text>
</comment>
<dbReference type="Pfam" id="PF07992">
    <property type="entry name" value="Pyr_redox_2"/>
    <property type="match status" value="1"/>
</dbReference>
<dbReference type="Pfam" id="PF00581">
    <property type="entry name" value="Rhodanese"/>
    <property type="match status" value="1"/>
</dbReference>
<dbReference type="InterPro" id="IPR001763">
    <property type="entry name" value="Rhodanese-like_dom"/>
</dbReference>